<evidence type="ECO:0000256" key="7">
    <source>
        <dbReference type="HAMAP-Rule" id="MF_00382"/>
    </source>
</evidence>
<dbReference type="GO" id="GO:0003735">
    <property type="term" value="F:structural constituent of ribosome"/>
    <property type="evidence" value="ECO:0007669"/>
    <property type="project" value="InterPro"/>
</dbReference>
<accession>A0A095AVQ6</accession>
<dbReference type="EMBL" id="BJVR01000008">
    <property type="protein sequence ID" value="GEL50190.1"/>
    <property type="molecule type" value="Genomic_DNA"/>
</dbReference>
<reference evidence="9 17" key="4">
    <citation type="submission" date="2017-08" db="EMBL/GenBank/DDBJ databases">
        <title>Complete Genome Sequence of Acetobacter tropicalis Oregon-R-modENCODE STRAIN BDGP1, an acetic acid bacterium isolated from Drosophila melanogaster gut.</title>
        <authorList>
            <person name="Wan K.H."/>
            <person name="Yu C."/>
            <person name="Park S."/>
            <person name="Hammonds A.S."/>
            <person name="Booth B.W."/>
            <person name="Celniker S.E."/>
        </authorList>
    </citation>
    <scope>NUCLEOTIDE SEQUENCE [LARGE SCALE GENOMIC DNA]</scope>
    <source>
        <strain evidence="9 17">BDGP1</strain>
    </source>
</reference>
<evidence type="ECO:0000256" key="4">
    <source>
        <dbReference type="ARBA" id="ARBA00022980"/>
    </source>
</evidence>
<evidence type="ECO:0000313" key="18">
    <source>
        <dbReference type="Proteomes" id="UP000321800"/>
    </source>
</evidence>
<organism evidence="11 14">
    <name type="scientific">Acetobacter tropicalis</name>
    <dbReference type="NCBI Taxonomy" id="104102"/>
    <lineage>
        <taxon>Bacteria</taxon>
        <taxon>Pseudomonadati</taxon>
        <taxon>Pseudomonadota</taxon>
        <taxon>Alphaproteobacteria</taxon>
        <taxon>Acetobacterales</taxon>
        <taxon>Acetobacteraceae</taxon>
        <taxon>Acetobacter</taxon>
    </lineage>
</organism>
<dbReference type="GO" id="GO:1990904">
    <property type="term" value="C:ribonucleoprotein complex"/>
    <property type="evidence" value="ECO:0007669"/>
    <property type="project" value="UniProtKB-KW"/>
</dbReference>
<dbReference type="PANTHER" id="PTHR10986">
    <property type="entry name" value="39S RIBOSOMAL PROTEIN L20"/>
    <property type="match status" value="1"/>
</dbReference>
<evidence type="ECO:0000313" key="12">
    <source>
        <dbReference type="EMBL" id="KXV55234.1"/>
    </source>
</evidence>
<dbReference type="Pfam" id="PF00453">
    <property type="entry name" value="Ribosomal_L20"/>
    <property type="match status" value="1"/>
</dbReference>
<dbReference type="InterPro" id="IPR035566">
    <property type="entry name" value="Ribosomal_protein_bL20_C"/>
</dbReference>
<dbReference type="GO" id="GO:0005840">
    <property type="term" value="C:ribosome"/>
    <property type="evidence" value="ECO:0007669"/>
    <property type="project" value="UniProtKB-KW"/>
</dbReference>
<dbReference type="RefSeq" id="WP_006557068.1">
    <property type="nucleotide sequence ID" value="NZ_BJVR01000008.1"/>
</dbReference>
<dbReference type="GeneID" id="34781350"/>
<evidence type="ECO:0000256" key="8">
    <source>
        <dbReference type="RuleBase" id="RU000560"/>
    </source>
</evidence>
<dbReference type="NCBIfam" id="TIGR01032">
    <property type="entry name" value="rplT_bact"/>
    <property type="match status" value="1"/>
</dbReference>
<evidence type="ECO:0000313" key="11">
    <source>
        <dbReference type="EMBL" id="KGB20843.1"/>
    </source>
</evidence>
<dbReference type="EMBL" id="LHZT01000132">
    <property type="protein sequence ID" value="KXV55234.1"/>
    <property type="molecule type" value="Genomic_DNA"/>
</dbReference>
<dbReference type="Proteomes" id="UP000029448">
    <property type="component" value="Unassembled WGS sequence"/>
</dbReference>
<evidence type="ECO:0000256" key="3">
    <source>
        <dbReference type="ARBA" id="ARBA00022884"/>
    </source>
</evidence>
<keyword evidence="2 7" id="KW-0699">rRNA-binding</keyword>
<dbReference type="GO" id="GO:0006412">
    <property type="term" value="P:translation"/>
    <property type="evidence" value="ECO:0007669"/>
    <property type="project" value="InterPro"/>
</dbReference>
<keyword evidence="14" id="KW-1185">Reference proteome</keyword>
<evidence type="ECO:0000313" key="15">
    <source>
        <dbReference type="Proteomes" id="UP000075411"/>
    </source>
</evidence>
<evidence type="ECO:0000313" key="13">
    <source>
        <dbReference type="EMBL" id="OUI86922.1"/>
    </source>
</evidence>
<dbReference type="Proteomes" id="UP000220394">
    <property type="component" value="Chromosome"/>
</dbReference>
<evidence type="ECO:0000313" key="14">
    <source>
        <dbReference type="Proteomes" id="UP000029448"/>
    </source>
</evidence>
<dbReference type="OrthoDB" id="9808966at2"/>
<dbReference type="STRING" id="104102.AtDm6_3446"/>
<evidence type="ECO:0000313" key="17">
    <source>
        <dbReference type="Proteomes" id="UP000220394"/>
    </source>
</evidence>
<evidence type="ECO:0000256" key="6">
    <source>
        <dbReference type="ARBA" id="ARBA00035172"/>
    </source>
</evidence>
<dbReference type="AlphaFoldDB" id="A0A095AVQ6"/>
<gene>
    <name evidence="7 10" type="primary">rplT</name>
    <name evidence="12" type="ORF">AD947_14940</name>
    <name evidence="11" type="ORF">AtDm6_3446</name>
    <name evidence="10" type="ORF">ATR01nite_12650</name>
    <name evidence="9" type="ORF">CIW82_11870</name>
    <name evidence="13" type="ORF">HC62_02405</name>
</gene>
<dbReference type="CDD" id="cd07026">
    <property type="entry name" value="Ribosomal_L20"/>
    <property type="match status" value="1"/>
</dbReference>
<name>A0A095AVQ6_9PROT</name>
<sequence length="119" mass="13630">MARVKRGVTTHARHKKVLELSKGFRGRSSTNYRIALERLEKSLQYAYRDRRNKKREFRALWIQRINAAVREHGLTYSRFINGLDKAGIEIDRKVLAAIAFDDAATFAEIVKKAQAALAA</sequence>
<reference evidence="13 16" key="2">
    <citation type="submission" date="2014-06" db="EMBL/GenBank/DDBJ databases">
        <authorList>
            <person name="Ju J."/>
            <person name="Zhang J."/>
        </authorList>
    </citation>
    <scope>NUCLEOTIDE SEQUENCE [LARGE SCALE GENOMIC DNA]</scope>
    <source>
        <strain evidence="13">DmW_042</strain>
    </source>
</reference>
<dbReference type="Proteomes" id="UP000321800">
    <property type="component" value="Unassembled WGS sequence"/>
</dbReference>
<keyword evidence="3 7" id="KW-0694">RNA-binding</keyword>
<protein>
    <recommendedName>
        <fullName evidence="6 7">Large ribosomal subunit protein bL20</fullName>
    </recommendedName>
</protein>
<dbReference type="GeneID" id="89476940"/>
<reference evidence="11 14" key="1">
    <citation type="submission" date="2014-06" db="EMBL/GenBank/DDBJ databases">
        <title>Functional and comparative genomic analyses of the Drosophila gut microbiota identify candidate symbiosis factors.</title>
        <authorList>
            <person name="Newell P.D."/>
            <person name="Chaston J.M."/>
            <person name="Douglas A.E."/>
        </authorList>
    </citation>
    <scope>NUCLEOTIDE SEQUENCE [LARGE SCALE GENOMIC DNA]</scope>
    <source>
        <strain evidence="11 14">DmCS_006</strain>
    </source>
</reference>
<dbReference type="GO" id="GO:0000027">
    <property type="term" value="P:ribosomal large subunit assembly"/>
    <property type="evidence" value="ECO:0007669"/>
    <property type="project" value="UniProtKB-UniRule"/>
</dbReference>
<keyword evidence="5 7" id="KW-0687">Ribonucleoprotein</keyword>
<dbReference type="Gene3D" id="1.10.1900.20">
    <property type="entry name" value="Ribosomal protein L20"/>
    <property type="match status" value="1"/>
</dbReference>
<dbReference type="HAMAP" id="MF_00382">
    <property type="entry name" value="Ribosomal_bL20"/>
    <property type="match status" value="1"/>
</dbReference>
<proteinExistence type="inferred from homology"/>
<comment type="function">
    <text evidence="7 8">Binds directly to 23S ribosomal RNA and is necessary for the in vitro assembly process of the 50S ribosomal subunit. It is not involved in the protein synthesizing functions of that subunit.</text>
</comment>
<dbReference type="SUPFAM" id="SSF74731">
    <property type="entry name" value="Ribosomal protein L20"/>
    <property type="match status" value="1"/>
</dbReference>
<dbReference type="GO" id="GO:0019843">
    <property type="term" value="F:rRNA binding"/>
    <property type="evidence" value="ECO:0007669"/>
    <property type="project" value="UniProtKB-UniRule"/>
</dbReference>
<keyword evidence="4 7" id="KW-0689">Ribosomal protein</keyword>
<evidence type="ECO:0000256" key="2">
    <source>
        <dbReference type="ARBA" id="ARBA00022730"/>
    </source>
</evidence>
<dbReference type="InterPro" id="IPR049946">
    <property type="entry name" value="RIBOSOMAL_L20_CS"/>
</dbReference>
<dbReference type="PATRIC" id="fig|104102.11.peg.3518"/>
<evidence type="ECO:0000313" key="10">
    <source>
        <dbReference type="EMBL" id="GEL50190.1"/>
    </source>
</evidence>
<dbReference type="EMBL" id="CP022699">
    <property type="protein sequence ID" value="ATJ91289.1"/>
    <property type="molecule type" value="Genomic_DNA"/>
</dbReference>
<comment type="similarity">
    <text evidence="1 7 8">Belongs to the bacterial ribosomal protein bL20 family.</text>
</comment>
<dbReference type="EMBL" id="JOKM01000112">
    <property type="protein sequence ID" value="KGB20843.1"/>
    <property type="molecule type" value="Genomic_DNA"/>
</dbReference>
<dbReference type="KEGG" id="ato:CIW82_11870"/>
<dbReference type="EMBL" id="JOMM01000013">
    <property type="protein sequence ID" value="OUI86922.1"/>
    <property type="molecule type" value="Genomic_DNA"/>
</dbReference>
<reference evidence="10 18" key="5">
    <citation type="submission" date="2019-07" db="EMBL/GenBank/DDBJ databases">
        <title>Whole genome shotgun sequence of Acetobacter tropicalis NBRC 16470.</title>
        <authorList>
            <person name="Hosoyama A."/>
            <person name="Uohara A."/>
            <person name="Ohji S."/>
            <person name="Ichikawa N."/>
        </authorList>
    </citation>
    <scope>NUCLEOTIDE SEQUENCE [LARGE SCALE GENOMIC DNA]</scope>
    <source>
        <strain evidence="10 18">NBRC 16470</strain>
    </source>
</reference>
<evidence type="ECO:0000313" key="9">
    <source>
        <dbReference type="EMBL" id="ATJ91289.1"/>
    </source>
</evidence>
<dbReference type="Gene3D" id="6.10.160.10">
    <property type="match status" value="1"/>
</dbReference>
<evidence type="ECO:0000313" key="16">
    <source>
        <dbReference type="Proteomes" id="UP000194565"/>
    </source>
</evidence>
<reference evidence="12 15" key="3">
    <citation type="submission" date="2015-06" db="EMBL/GenBank/DDBJ databases">
        <title>Improved classification and identification of acetic acid bacteria using matrix-assisted laser desorption/ionization time-of-flight mass spectrometry; Gluconobacter nephelii and Gluconobacter uchimurae are later heterotypic synonyms of Gluconobacter japonicus and Gluconobacter oxydans, respectively.</title>
        <authorList>
            <person name="Li L."/>
            <person name="Cleenwerck I."/>
            <person name="De Vuyst L."/>
            <person name="Vandamme P."/>
        </authorList>
    </citation>
    <scope>NUCLEOTIDE SEQUENCE [LARGE SCALE GENOMIC DNA]</scope>
    <source>
        <strain evidence="12 15">LMG 1663</strain>
    </source>
</reference>
<dbReference type="FunFam" id="1.10.1900.20:FF:000001">
    <property type="entry name" value="50S ribosomal protein L20"/>
    <property type="match status" value="1"/>
</dbReference>
<dbReference type="InterPro" id="IPR005813">
    <property type="entry name" value="Ribosomal_bL20"/>
</dbReference>
<dbReference type="Proteomes" id="UP000075411">
    <property type="component" value="Unassembled WGS sequence"/>
</dbReference>
<evidence type="ECO:0000256" key="1">
    <source>
        <dbReference type="ARBA" id="ARBA00007698"/>
    </source>
</evidence>
<dbReference type="PRINTS" id="PR00062">
    <property type="entry name" value="RIBOSOMALL20"/>
</dbReference>
<dbReference type="PROSITE" id="PS00937">
    <property type="entry name" value="RIBOSOMAL_L20"/>
    <property type="match status" value="1"/>
</dbReference>
<dbReference type="Proteomes" id="UP000194565">
    <property type="component" value="Unassembled WGS sequence"/>
</dbReference>
<evidence type="ECO:0000256" key="5">
    <source>
        <dbReference type="ARBA" id="ARBA00023274"/>
    </source>
</evidence>